<dbReference type="Pfam" id="PF03441">
    <property type="entry name" value="FAD_binding_7"/>
    <property type="match status" value="1"/>
</dbReference>
<dbReference type="AlphaFoldDB" id="A0A851TV62"/>
<comment type="caution">
    <text evidence="3">The sequence shown here is derived from an EMBL/GenBank/DDBJ whole genome shotgun (WGS) entry which is preliminary data.</text>
</comment>
<evidence type="ECO:0000259" key="2">
    <source>
        <dbReference type="Pfam" id="PF03441"/>
    </source>
</evidence>
<protein>
    <submittedName>
        <fullName evidence="3">CRYD protein</fullName>
    </submittedName>
</protein>
<dbReference type="InterPro" id="IPR005101">
    <property type="entry name" value="Cryptochr/Photolyase_FAD-bd"/>
</dbReference>
<organism evidence="3 4">
    <name type="scientific">Elachura formosa</name>
    <name type="common">spotted wren-babbler</name>
    <dbReference type="NCBI Taxonomy" id="1463973"/>
    <lineage>
        <taxon>Eukaryota</taxon>
        <taxon>Metazoa</taxon>
        <taxon>Chordata</taxon>
        <taxon>Craniata</taxon>
        <taxon>Vertebrata</taxon>
        <taxon>Euteleostomi</taxon>
        <taxon>Archelosauria</taxon>
        <taxon>Archosauria</taxon>
        <taxon>Dinosauria</taxon>
        <taxon>Saurischia</taxon>
        <taxon>Theropoda</taxon>
        <taxon>Coelurosauria</taxon>
        <taxon>Aves</taxon>
        <taxon>Neognathae</taxon>
        <taxon>Neoaves</taxon>
        <taxon>Telluraves</taxon>
        <taxon>Australaves</taxon>
        <taxon>Passeriformes</taxon>
        <taxon>Elachuridae</taxon>
        <taxon>Elachura</taxon>
    </lineage>
</organism>
<evidence type="ECO:0000313" key="4">
    <source>
        <dbReference type="Proteomes" id="UP000623542"/>
    </source>
</evidence>
<gene>
    <name evidence="3" type="primary">Crydash</name>
    <name evidence="3" type="ORF">ELAFOR_R15449</name>
</gene>
<feature type="non-terminal residue" evidence="3">
    <location>
        <position position="129"/>
    </location>
</feature>
<dbReference type="EMBL" id="WBNG01000010">
    <property type="protein sequence ID" value="NXD19250.1"/>
    <property type="molecule type" value="Genomic_DNA"/>
</dbReference>
<feature type="non-terminal residue" evidence="3">
    <location>
        <position position="1"/>
    </location>
</feature>
<feature type="region of interest" description="Disordered" evidence="1">
    <location>
        <begin position="94"/>
        <end position="119"/>
    </location>
</feature>
<proteinExistence type="predicted"/>
<dbReference type="Gene3D" id="1.10.579.10">
    <property type="entry name" value="DNA Cyclobutane Dipyrimidine Photolyase, subunit A, domain 3"/>
    <property type="match status" value="1"/>
</dbReference>
<name>A0A851TV62_9PASS</name>
<dbReference type="Proteomes" id="UP000623542">
    <property type="component" value="Unassembled WGS sequence"/>
</dbReference>
<dbReference type="OrthoDB" id="435881at2759"/>
<feature type="domain" description="Cryptochrome/DNA photolyase FAD-binding" evidence="2">
    <location>
        <begin position="2"/>
        <end position="90"/>
    </location>
</feature>
<feature type="compositionally biased region" description="Basic and acidic residues" evidence="1">
    <location>
        <begin position="104"/>
        <end position="119"/>
    </location>
</feature>
<keyword evidence="4" id="KW-1185">Reference proteome</keyword>
<dbReference type="InterPro" id="IPR036134">
    <property type="entry name" value="Crypto/Photolyase_FAD-like_sf"/>
</dbReference>
<evidence type="ECO:0000256" key="1">
    <source>
        <dbReference type="SAM" id="MobiDB-lite"/>
    </source>
</evidence>
<evidence type="ECO:0000313" key="3">
    <source>
        <dbReference type="EMBL" id="NXD19250.1"/>
    </source>
</evidence>
<accession>A0A851TV62</accession>
<dbReference type="SUPFAM" id="SSF48173">
    <property type="entry name" value="Cryptochrome/photolyase FAD-binding domain"/>
    <property type="match status" value="1"/>
</dbReference>
<reference evidence="3" key="1">
    <citation type="submission" date="2019-09" db="EMBL/GenBank/DDBJ databases">
        <title>Bird 10,000 Genomes (B10K) Project - Family phase.</title>
        <authorList>
            <person name="Zhang G."/>
        </authorList>
    </citation>
    <scope>NUCLEOTIDE SEQUENCE</scope>
    <source>
        <strain evidence="3">B10K-IZCAS-20218</strain>
        <tissue evidence="3">Blood</tissue>
    </source>
</reference>
<sequence>KVDYNVCSNYGNWLYGTGLGKDPWDIRKFNMIKQGLDYDGTVNLVWLFYKDECMQGIKGTDIHSPWALSSAAAFQAGVTLGETYPWPGVTAPAWSHQMPGGSPRSRDRRGPAQHKDRGIDFYFSWKKDA</sequence>